<accession>A0A9P8I6W7</accession>
<reference evidence="2" key="1">
    <citation type="submission" date="2021-03" db="EMBL/GenBank/DDBJ databases">
        <title>Comparative genomics and phylogenomic investigation of the class Geoglossomycetes provide insights into ecological specialization and systematics.</title>
        <authorList>
            <person name="Melie T."/>
            <person name="Pirro S."/>
            <person name="Miller A.N."/>
            <person name="Quandt A."/>
        </authorList>
    </citation>
    <scope>NUCLEOTIDE SEQUENCE</scope>
    <source>
        <strain evidence="2">GBOQ0MN5Z8</strain>
    </source>
</reference>
<feature type="signal peptide" evidence="1">
    <location>
        <begin position="1"/>
        <end position="18"/>
    </location>
</feature>
<dbReference type="EMBL" id="JAGHQL010000100">
    <property type="protein sequence ID" value="KAH0538688.1"/>
    <property type="molecule type" value="Genomic_DNA"/>
</dbReference>
<comment type="caution">
    <text evidence="2">The sequence shown here is derived from an EMBL/GenBank/DDBJ whole genome shotgun (WGS) entry which is preliminary data.</text>
</comment>
<evidence type="ECO:0000256" key="1">
    <source>
        <dbReference type="SAM" id="SignalP"/>
    </source>
</evidence>
<sequence>MYLLKVIALLSLSALGLAGDCEAGIGSDECVSVFADGGCGSYETSYRPTCEGNCYRYPFKGLKVKGNSFRGTNCVAYYDDNCQQAIASTGNQYGESDCVSFDHGGGAQSMQCYFDC</sequence>
<keyword evidence="1" id="KW-0732">Signal</keyword>
<feature type="chain" id="PRO_5040284303" evidence="1">
    <location>
        <begin position="19"/>
        <end position="116"/>
    </location>
</feature>
<dbReference type="AlphaFoldDB" id="A0A9P8I6W7"/>
<evidence type="ECO:0000313" key="2">
    <source>
        <dbReference type="EMBL" id="KAH0538688.1"/>
    </source>
</evidence>
<evidence type="ECO:0000313" key="3">
    <source>
        <dbReference type="Proteomes" id="UP000698800"/>
    </source>
</evidence>
<proteinExistence type="predicted"/>
<gene>
    <name evidence="2" type="ORF">FGG08_004763</name>
</gene>
<dbReference type="OrthoDB" id="2986332at2759"/>
<dbReference type="Proteomes" id="UP000698800">
    <property type="component" value="Unassembled WGS sequence"/>
</dbReference>
<organism evidence="2 3">
    <name type="scientific">Glutinoglossum americanum</name>
    <dbReference type="NCBI Taxonomy" id="1670608"/>
    <lineage>
        <taxon>Eukaryota</taxon>
        <taxon>Fungi</taxon>
        <taxon>Dikarya</taxon>
        <taxon>Ascomycota</taxon>
        <taxon>Pezizomycotina</taxon>
        <taxon>Geoglossomycetes</taxon>
        <taxon>Geoglossales</taxon>
        <taxon>Geoglossaceae</taxon>
        <taxon>Glutinoglossum</taxon>
    </lineage>
</organism>
<protein>
    <submittedName>
        <fullName evidence="2">Uncharacterized protein</fullName>
    </submittedName>
</protein>
<keyword evidence="3" id="KW-1185">Reference proteome</keyword>
<name>A0A9P8I6W7_9PEZI</name>